<feature type="compositionally biased region" description="Basic residues" evidence="1">
    <location>
        <begin position="206"/>
        <end position="216"/>
    </location>
</feature>
<evidence type="ECO:0000313" key="2">
    <source>
        <dbReference type="EMBL" id="KLU87021.1"/>
    </source>
</evidence>
<dbReference type="EMBL" id="ADBL01001443">
    <property type="status" value="NOT_ANNOTATED_CDS"/>
    <property type="molecule type" value="Genomic_DNA"/>
</dbReference>
<dbReference type="EnsemblFungi" id="MAPG_06027T0">
    <property type="protein sequence ID" value="MAPG_06027T0"/>
    <property type="gene ID" value="MAPG_06027"/>
</dbReference>
<evidence type="ECO:0000313" key="3">
    <source>
        <dbReference type="EnsemblFungi" id="MAPG_06027T0"/>
    </source>
</evidence>
<dbReference type="EMBL" id="GL876970">
    <property type="protein sequence ID" value="KLU87021.1"/>
    <property type="molecule type" value="Genomic_DNA"/>
</dbReference>
<reference evidence="3" key="5">
    <citation type="submission" date="2015-06" db="UniProtKB">
        <authorList>
            <consortium name="EnsemblFungi"/>
        </authorList>
    </citation>
    <scope>IDENTIFICATION</scope>
    <source>
        <strain evidence="3">ATCC 64411</strain>
    </source>
</reference>
<proteinExistence type="predicted"/>
<accession>A0A0C4E0Y5</accession>
<feature type="region of interest" description="Disordered" evidence="1">
    <location>
        <begin position="87"/>
        <end position="116"/>
    </location>
</feature>
<reference evidence="3" key="4">
    <citation type="journal article" date="2015" name="G3 (Bethesda)">
        <title>Genome sequences of three phytopathogenic species of the Magnaporthaceae family of fungi.</title>
        <authorList>
            <person name="Okagaki L.H."/>
            <person name="Nunes C.C."/>
            <person name="Sailsbery J."/>
            <person name="Clay B."/>
            <person name="Brown D."/>
            <person name="John T."/>
            <person name="Oh Y."/>
            <person name="Young N."/>
            <person name="Fitzgerald M."/>
            <person name="Haas B.J."/>
            <person name="Zeng Q."/>
            <person name="Young S."/>
            <person name="Adiconis X."/>
            <person name="Fan L."/>
            <person name="Levin J.Z."/>
            <person name="Mitchell T.K."/>
            <person name="Okubara P.A."/>
            <person name="Farman M.L."/>
            <person name="Kohn L.M."/>
            <person name="Birren B."/>
            <person name="Ma L.-J."/>
            <person name="Dean R.A."/>
        </authorList>
    </citation>
    <scope>NUCLEOTIDE SEQUENCE</scope>
    <source>
        <strain evidence="3">ATCC 64411 / 73-15</strain>
    </source>
</reference>
<dbReference type="AlphaFoldDB" id="A0A0C4E0Y5"/>
<evidence type="ECO:0000256" key="1">
    <source>
        <dbReference type="SAM" id="MobiDB-lite"/>
    </source>
</evidence>
<evidence type="ECO:0000313" key="4">
    <source>
        <dbReference type="Proteomes" id="UP000011715"/>
    </source>
</evidence>
<feature type="region of interest" description="Disordered" evidence="1">
    <location>
        <begin position="206"/>
        <end position="225"/>
    </location>
</feature>
<gene>
    <name evidence="2" type="ORF">MAPG_06027</name>
</gene>
<reference evidence="2" key="3">
    <citation type="submission" date="2011-03" db="EMBL/GenBank/DDBJ databases">
        <title>Annotation of Magnaporthe poae ATCC 64411.</title>
        <authorList>
            <person name="Ma L.-J."/>
            <person name="Dead R."/>
            <person name="Young S.K."/>
            <person name="Zeng Q."/>
            <person name="Gargeya S."/>
            <person name="Fitzgerald M."/>
            <person name="Haas B."/>
            <person name="Abouelleil A."/>
            <person name="Alvarado L."/>
            <person name="Arachchi H.M."/>
            <person name="Berlin A."/>
            <person name="Brown A."/>
            <person name="Chapman S.B."/>
            <person name="Chen Z."/>
            <person name="Dunbar C."/>
            <person name="Freedman E."/>
            <person name="Gearin G."/>
            <person name="Gellesch M."/>
            <person name="Goldberg J."/>
            <person name="Griggs A."/>
            <person name="Gujja S."/>
            <person name="Heiman D."/>
            <person name="Howarth C."/>
            <person name="Larson L."/>
            <person name="Lui A."/>
            <person name="MacDonald P.J.P."/>
            <person name="Mehta T."/>
            <person name="Montmayeur A."/>
            <person name="Murphy C."/>
            <person name="Neiman D."/>
            <person name="Pearson M."/>
            <person name="Priest M."/>
            <person name="Roberts A."/>
            <person name="Saif S."/>
            <person name="Shea T."/>
            <person name="Shenoy N."/>
            <person name="Sisk P."/>
            <person name="Stolte C."/>
            <person name="Sykes S."/>
            <person name="Yandava C."/>
            <person name="Wortman J."/>
            <person name="Nusbaum C."/>
            <person name="Birren B."/>
        </authorList>
    </citation>
    <scope>NUCLEOTIDE SEQUENCE</scope>
    <source>
        <strain evidence="2">ATCC 64411</strain>
    </source>
</reference>
<sequence length="225" mass="25188">MLPRRLASPRPSRPLGLRFLNPVTDYQIDGVSLFDGEIPAGIANDTRRRDGPYVPWRLRRPGTDGELPRYWQIHFLARSFAGRLTDSRRGESVPSLTRPCRPSSPALSGTHTPDSAGMPDFAITLPKNHPNQISIDLASSAFRPSLLPPYPFQRSFGKQNHTTSFAASRTRNQETGRDVILTLRFPCFAERAAKFPFGGLGRRHGPCRCPKWRTKRDTHTSSPGD</sequence>
<dbReference type="VEuPathDB" id="FungiDB:MAPG_06027"/>
<reference evidence="4" key="1">
    <citation type="submission" date="2010-05" db="EMBL/GenBank/DDBJ databases">
        <title>The genome sequence of Magnaporthe poae strain ATCC 64411.</title>
        <authorList>
            <person name="Ma L.-J."/>
            <person name="Dead R."/>
            <person name="Young S."/>
            <person name="Zeng Q."/>
            <person name="Koehrsen M."/>
            <person name="Alvarado L."/>
            <person name="Berlin A."/>
            <person name="Chapman S.B."/>
            <person name="Chen Z."/>
            <person name="Freedman E."/>
            <person name="Gellesch M."/>
            <person name="Goldberg J."/>
            <person name="Griggs A."/>
            <person name="Gujja S."/>
            <person name="Heilman E.R."/>
            <person name="Heiman D."/>
            <person name="Hepburn T."/>
            <person name="Howarth C."/>
            <person name="Jen D."/>
            <person name="Larson L."/>
            <person name="Mehta T."/>
            <person name="Neiman D."/>
            <person name="Pearson M."/>
            <person name="Roberts A."/>
            <person name="Saif S."/>
            <person name="Shea T."/>
            <person name="Shenoy N."/>
            <person name="Sisk P."/>
            <person name="Stolte C."/>
            <person name="Sykes S."/>
            <person name="Walk T."/>
            <person name="White J."/>
            <person name="Yandava C."/>
            <person name="Haas B."/>
            <person name="Nusbaum C."/>
            <person name="Birren B."/>
        </authorList>
    </citation>
    <scope>NUCLEOTIDE SEQUENCE [LARGE SCALE GENOMIC DNA]</scope>
    <source>
        <strain evidence="4">ATCC 64411 / 73-15</strain>
    </source>
</reference>
<dbReference type="Proteomes" id="UP000011715">
    <property type="component" value="Unassembled WGS sequence"/>
</dbReference>
<name>A0A0C4E0Y5_MAGP6</name>
<protein>
    <submittedName>
        <fullName evidence="2 3">Uncharacterized protein</fullName>
    </submittedName>
</protein>
<reference evidence="2" key="2">
    <citation type="submission" date="2010-05" db="EMBL/GenBank/DDBJ databases">
        <title>The Genome Sequence of Magnaporthe poae strain ATCC 64411.</title>
        <authorList>
            <consortium name="The Broad Institute Genome Sequencing Platform"/>
            <consortium name="Broad Institute Genome Sequencing Center for Infectious Disease"/>
            <person name="Ma L.-J."/>
            <person name="Dead R."/>
            <person name="Young S."/>
            <person name="Zeng Q."/>
            <person name="Koehrsen M."/>
            <person name="Alvarado L."/>
            <person name="Berlin A."/>
            <person name="Chapman S.B."/>
            <person name="Chen Z."/>
            <person name="Freedman E."/>
            <person name="Gellesch M."/>
            <person name="Goldberg J."/>
            <person name="Griggs A."/>
            <person name="Gujja S."/>
            <person name="Heilman E.R."/>
            <person name="Heiman D."/>
            <person name="Hepburn T."/>
            <person name="Howarth C."/>
            <person name="Jen D."/>
            <person name="Larson L."/>
            <person name="Mehta T."/>
            <person name="Neiman D."/>
            <person name="Pearson M."/>
            <person name="Roberts A."/>
            <person name="Saif S."/>
            <person name="Shea T."/>
            <person name="Shenoy N."/>
            <person name="Sisk P."/>
            <person name="Stolte C."/>
            <person name="Sykes S."/>
            <person name="Walk T."/>
            <person name="White J."/>
            <person name="Yandava C."/>
            <person name="Haas B."/>
            <person name="Nusbaum C."/>
            <person name="Birren B."/>
        </authorList>
    </citation>
    <scope>NUCLEOTIDE SEQUENCE</scope>
    <source>
        <strain evidence="2">ATCC 64411</strain>
    </source>
</reference>
<keyword evidence="4" id="KW-1185">Reference proteome</keyword>
<organism evidence="3 4">
    <name type="scientific">Magnaporthiopsis poae (strain ATCC 64411 / 73-15)</name>
    <name type="common">Kentucky bluegrass fungus</name>
    <name type="synonym">Magnaporthe poae</name>
    <dbReference type="NCBI Taxonomy" id="644358"/>
    <lineage>
        <taxon>Eukaryota</taxon>
        <taxon>Fungi</taxon>
        <taxon>Dikarya</taxon>
        <taxon>Ascomycota</taxon>
        <taxon>Pezizomycotina</taxon>
        <taxon>Sordariomycetes</taxon>
        <taxon>Sordariomycetidae</taxon>
        <taxon>Magnaporthales</taxon>
        <taxon>Magnaporthaceae</taxon>
        <taxon>Magnaporthiopsis</taxon>
    </lineage>
</organism>